<keyword evidence="2" id="KW-0807">Transducer</keyword>
<dbReference type="PANTHER" id="PTHR10336">
    <property type="entry name" value="PHOSPHOINOSITIDE-SPECIFIC PHOSPHOLIPASE C FAMILY PROTEIN"/>
    <property type="match status" value="1"/>
</dbReference>
<dbReference type="Pfam" id="PF00388">
    <property type="entry name" value="PI-PLC-X"/>
    <property type="match status" value="2"/>
</dbReference>
<evidence type="ECO:0000259" key="9">
    <source>
        <dbReference type="PROSITE" id="PS50008"/>
    </source>
</evidence>
<dbReference type="Pfam" id="PF16457">
    <property type="entry name" value="PH_12"/>
    <property type="match status" value="1"/>
</dbReference>
<dbReference type="CDD" id="cd00275">
    <property type="entry name" value="C2_PLC_like"/>
    <property type="match status" value="1"/>
</dbReference>
<keyword evidence="4" id="KW-0443">Lipid metabolism</keyword>
<dbReference type="PROSITE" id="PS50003">
    <property type="entry name" value="PH_DOMAIN"/>
    <property type="match status" value="1"/>
</dbReference>
<dbReference type="SUPFAM" id="SSF49562">
    <property type="entry name" value="C2 domain (Calcium/lipid-binding domain, CaLB)"/>
    <property type="match status" value="1"/>
</dbReference>
<dbReference type="AlphaFoldDB" id="A0A0D2X3V4"/>
<dbReference type="InterPro" id="IPR011992">
    <property type="entry name" value="EF-hand-dom_pair"/>
</dbReference>
<dbReference type="GO" id="GO:0016042">
    <property type="term" value="P:lipid catabolic process"/>
    <property type="evidence" value="ECO:0007669"/>
    <property type="project" value="UniProtKB-KW"/>
</dbReference>
<dbReference type="GO" id="GO:0035556">
    <property type="term" value="P:intracellular signal transduction"/>
    <property type="evidence" value="ECO:0007669"/>
    <property type="project" value="InterPro"/>
</dbReference>
<keyword evidence="11" id="KW-1185">Reference proteome</keyword>
<dbReference type="RefSeq" id="XP_004346173.2">
    <property type="nucleotide sequence ID" value="XM_004346123.2"/>
</dbReference>
<dbReference type="CDD" id="cd00173">
    <property type="entry name" value="SH2"/>
    <property type="match status" value="1"/>
</dbReference>
<dbReference type="InterPro" id="IPR035892">
    <property type="entry name" value="C2_domain_sf"/>
</dbReference>
<evidence type="ECO:0000256" key="2">
    <source>
        <dbReference type="ARBA" id="ARBA00023224"/>
    </source>
</evidence>
<dbReference type="SUPFAM" id="SSF47473">
    <property type="entry name" value="EF-hand"/>
    <property type="match status" value="1"/>
</dbReference>
<feature type="domain" description="SH2" evidence="6">
    <location>
        <begin position="136"/>
        <end position="229"/>
    </location>
</feature>
<dbReference type="PROSITE" id="PS50004">
    <property type="entry name" value="C2"/>
    <property type="match status" value="1"/>
</dbReference>
<dbReference type="SUPFAM" id="SSF51695">
    <property type="entry name" value="PLC-like phosphodiesterases"/>
    <property type="match status" value="1"/>
</dbReference>
<dbReference type="Gene3D" id="2.60.40.150">
    <property type="entry name" value="C2 domain"/>
    <property type="match status" value="1"/>
</dbReference>
<organism evidence="10 11">
    <name type="scientific">Capsaspora owczarzaki (strain ATCC 30864)</name>
    <dbReference type="NCBI Taxonomy" id="595528"/>
    <lineage>
        <taxon>Eukaryota</taxon>
        <taxon>Filasterea</taxon>
        <taxon>Capsaspora</taxon>
    </lineage>
</organism>
<dbReference type="PROSITE" id="PS50001">
    <property type="entry name" value="SH2"/>
    <property type="match status" value="2"/>
</dbReference>
<dbReference type="SMART" id="SM00149">
    <property type="entry name" value="PLCYc"/>
    <property type="match status" value="1"/>
</dbReference>
<sequence>MTLSRVSKADATALLMESGSEGMYILRESNTEPGLVVLAVRVGPKVDQYMIKPDPAGNGTYKLGKVAGTLSQIIEHHRRTPLQNVLLTQPLPTAGRRPPIAAAARAESPTTSIPNLPSADQSRSFVLNDVSKRPVWFHGGLSKDQAESLLMEGGKTGSFLVRTSPNNPDEYALALRREENDVKHLKITLTPNGMYSLGDNHGPFPSIAALIDTYRTSASLWATKLVDPVPMLAAMNITVSVMKSGTLFNTVLPKGVLQARMYNVDEMGYFLLYKVAVKDSKELREQRWLPFRNIVEIRRGTNTRTFLQNKSLISAPLAFSILYRDGTADIQSLDLIASTNEEYELWLAGLDYLLGQSRRATDPSNWEEFIRNEWLAMGLNIESLDNERIVNRTLELFIKRLHTGLPSDYYRVMVNQALVGAVNQPNVADPNAKLTFTVYSRMFAALKAQRSDLSHLFQSSFLKMNEFHRFLVEQQRGGARGNAATGSLAGLSSSSAQNDQSRAAIGSSSSSLMAQSSAALITEREASALLAKYETSPLNVQNRVLSRQAFYRFLLSRDNDIFDQRHLSVFQDMTRPLSQYYIATSHNTSLILDTAAVPEVAIDGFMRLLLSGVRCLHLEVYDGDVEPIVSSRYVMPSKSKASVPGSVSSASGKHMLAASQSTADPNGYAEWKHLSGGGVGTDKRGKAVYVSVPLSQVLQVVLTHGFVASPYPVILVVINRCSAPFQNRMADLFKSILGDGVLAAPLSEATVGNIPSPSQLKGRVLIMASKQVTDTDWFDDDFDLQPAAPQAQPNARVSADGSPRILVENAFSNLVFLDLNRFQSLARGRRMPMFEVPAIDERHSTEFLSAESSVVALQDITLRNLVHNRPYSRRDIMTNMDPIPAWNAGIQMVGVNHCSRGLAVKFHQARFRVNGNCGYVQKPRLLTSGSSRGTSSGGNAGVKLVIQVISAQQLRRPTGPRLERPSTANTNDKPISPMIVVETCGQARDSMKFSTAVIRDNNGFDPLWQADTKFVFNLNSADLTFLRFAAYDDSTRTLLGQAVYPVTSLNDGYRHVRLCDDDNEPIDQSTVFVHISVRELSTLGGRIELALDDLIQHQIVPFTAEFPSPNFFLGQEGAELLAEQYGTNAHLMRLLKSLETMRTTMQRSRTLIDEINAKLLHFGSTFVSSTDEQSFRFTYHMMPEGAHNFRLCNVYEYSPAQDVYSWRAYFFLY</sequence>
<dbReference type="Proteomes" id="UP000008743">
    <property type="component" value="Unassembled WGS sequence"/>
</dbReference>
<evidence type="ECO:0000256" key="4">
    <source>
        <dbReference type="RuleBase" id="RU361133"/>
    </source>
</evidence>
<dbReference type="SUPFAM" id="SSF50729">
    <property type="entry name" value="PH domain-like"/>
    <property type="match status" value="1"/>
</dbReference>
<feature type="domain" description="PI-PLC Y-box" evidence="9">
    <location>
        <begin position="821"/>
        <end position="926"/>
    </location>
</feature>
<feature type="domain" description="PH" evidence="7">
    <location>
        <begin position="240"/>
        <end position="355"/>
    </location>
</feature>
<dbReference type="eggNOG" id="KOG0169">
    <property type="taxonomic scope" value="Eukaryota"/>
</dbReference>
<feature type="domain" description="C2" evidence="8">
    <location>
        <begin position="921"/>
        <end position="1060"/>
    </location>
</feature>
<accession>A0A0D2X3V4</accession>
<dbReference type="InterPro" id="IPR001711">
    <property type="entry name" value="PLipase_C_Pinositol-sp_Y"/>
</dbReference>
<dbReference type="InterPro" id="IPR001849">
    <property type="entry name" value="PH_domain"/>
</dbReference>
<dbReference type="eggNOG" id="KOG3508">
    <property type="taxonomic scope" value="Eukaryota"/>
</dbReference>
<evidence type="ECO:0000256" key="1">
    <source>
        <dbReference type="ARBA" id="ARBA00022999"/>
    </source>
</evidence>
<dbReference type="Gene3D" id="2.30.29.30">
    <property type="entry name" value="Pleckstrin-homology domain (PH domain)/Phosphotyrosine-binding domain (PTB)"/>
    <property type="match status" value="1"/>
</dbReference>
<comment type="catalytic activity">
    <reaction evidence="4">
        <text>a 1,2-diacyl-sn-glycero-3-phospho-(1D-myo-inositol-4,5-bisphosphate) + H2O = 1D-myo-inositol 1,4,5-trisphosphate + a 1,2-diacyl-sn-glycerol + H(+)</text>
        <dbReference type="Rhea" id="RHEA:33179"/>
        <dbReference type="ChEBI" id="CHEBI:15377"/>
        <dbReference type="ChEBI" id="CHEBI:15378"/>
        <dbReference type="ChEBI" id="CHEBI:17815"/>
        <dbReference type="ChEBI" id="CHEBI:58456"/>
        <dbReference type="ChEBI" id="CHEBI:203600"/>
        <dbReference type="EC" id="3.1.4.11"/>
    </reaction>
</comment>
<name>A0A0D2X3V4_CAPO3</name>
<dbReference type="InterPro" id="IPR011993">
    <property type="entry name" value="PH-like_dom_sf"/>
</dbReference>
<dbReference type="Gene3D" id="3.30.505.10">
    <property type="entry name" value="SH2 domain"/>
    <property type="match status" value="2"/>
</dbReference>
<dbReference type="InterPro" id="IPR036860">
    <property type="entry name" value="SH2_dom_sf"/>
</dbReference>
<dbReference type="PROSITE" id="PS50008">
    <property type="entry name" value="PIPLC_Y_DOMAIN"/>
    <property type="match status" value="1"/>
</dbReference>
<dbReference type="PhylomeDB" id="A0A0D2X3V4"/>
<dbReference type="PROSITE" id="PS50007">
    <property type="entry name" value="PIPLC_X_DOMAIN"/>
    <property type="match status" value="1"/>
</dbReference>
<dbReference type="InterPro" id="IPR017946">
    <property type="entry name" value="PLC-like_Pdiesterase_TIM-brl"/>
</dbReference>
<feature type="domain" description="SH2" evidence="6">
    <location>
        <begin position="1"/>
        <end position="91"/>
    </location>
</feature>
<evidence type="ECO:0000256" key="5">
    <source>
        <dbReference type="SAM" id="MobiDB-lite"/>
    </source>
</evidence>
<dbReference type="EMBL" id="KE346368">
    <property type="protein sequence ID" value="KJE94964.1"/>
    <property type="molecule type" value="Genomic_DNA"/>
</dbReference>
<feature type="region of interest" description="Disordered" evidence="5">
    <location>
        <begin position="955"/>
        <end position="974"/>
    </location>
</feature>
<dbReference type="GO" id="GO:0004435">
    <property type="term" value="F:phosphatidylinositol-4,5-bisphosphate phospholipase C activity"/>
    <property type="evidence" value="ECO:0007669"/>
    <property type="project" value="UniProtKB-EC"/>
</dbReference>
<dbReference type="Gene3D" id="3.20.20.190">
    <property type="entry name" value="Phosphatidylinositol (PI) phosphodiesterase"/>
    <property type="match status" value="1"/>
</dbReference>
<keyword evidence="4" id="KW-0442">Lipid degradation</keyword>
<dbReference type="InParanoid" id="A0A0D2X3V4"/>
<gene>
    <name evidence="10" type="ORF">CAOG_005500</name>
</gene>
<keyword evidence="1 3" id="KW-0727">SH2 domain</keyword>
<dbReference type="Pfam" id="PF00387">
    <property type="entry name" value="PI-PLC-Y"/>
    <property type="match status" value="1"/>
</dbReference>
<evidence type="ECO:0000313" key="10">
    <source>
        <dbReference type="EMBL" id="KJE94964.1"/>
    </source>
</evidence>
<dbReference type="Pfam" id="PF00017">
    <property type="entry name" value="SH2"/>
    <property type="match status" value="2"/>
</dbReference>
<dbReference type="InterPro" id="IPR000980">
    <property type="entry name" value="SH2"/>
</dbReference>
<dbReference type="InterPro" id="IPR000008">
    <property type="entry name" value="C2_dom"/>
</dbReference>
<dbReference type="STRING" id="595528.A0A0D2X3V4"/>
<dbReference type="OrthoDB" id="269822at2759"/>
<dbReference type="EC" id="3.1.4.11" evidence="4"/>
<proteinExistence type="predicted"/>
<dbReference type="SUPFAM" id="SSF55550">
    <property type="entry name" value="SH2 domain"/>
    <property type="match status" value="2"/>
</dbReference>
<evidence type="ECO:0000313" key="11">
    <source>
        <dbReference type="Proteomes" id="UP000008743"/>
    </source>
</evidence>
<evidence type="ECO:0000256" key="3">
    <source>
        <dbReference type="PROSITE-ProRule" id="PRU00191"/>
    </source>
</evidence>
<keyword evidence="4" id="KW-0378">Hydrolase</keyword>
<dbReference type="InterPro" id="IPR000909">
    <property type="entry name" value="PLipase_C_PInositol-sp_X_dom"/>
</dbReference>
<dbReference type="PRINTS" id="PR00390">
    <property type="entry name" value="PHPHLIPASEC"/>
</dbReference>
<dbReference type="SMART" id="SM00252">
    <property type="entry name" value="SH2"/>
    <property type="match status" value="2"/>
</dbReference>
<dbReference type="SMART" id="SM00148">
    <property type="entry name" value="PLCXc"/>
    <property type="match status" value="1"/>
</dbReference>
<protein>
    <recommendedName>
        <fullName evidence="4">Phosphoinositide phospholipase C</fullName>
        <ecNumber evidence="4">3.1.4.11</ecNumber>
    </recommendedName>
</protein>
<dbReference type="Gene3D" id="1.10.238.10">
    <property type="entry name" value="EF-hand"/>
    <property type="match status" value="1"/>
</dbReference>
<evidence type="ECO:0000259" key="6">
    <source>
        <dbReference type="PROSITE" id="PS50001"/>
    </source>
</evidence>
<dbReference type="SMART" id="SM00239">
    <property type="entry name" value="C2"/>
    <property type="match status" value="1"/>
</dbReference>
<dbReference type="InterPro" id="IPR001192">
    <property type="entry name" value="PI-PLC_fam"/>
</dbReference>
<dbReference type="PRINTS" id="PR00401">
    <property type="entry name" value="SH2DOMAIN"/>
</dbReference>
<evidence type="ECO:0000259" key="7">
    <source>
        <dbReference type="PROSITE" id="PS50003"/>
    </source>
</evidence>
<reference evidence="11" key="1">
    <citation type="submission" date="2011-02" db="EMBL/GenBank/DDBJ databases">
        <title>The Genome Sequence of Capsaspora owczarzaki ATCC 30864.</title>
        <authorList>
            <person name="Russ C."/>
            <person name="Cuomo C."/>
            <person name="Burger G."/>
            <person name="Gray M.W."/>
            <person name="Holland P.W.H."/>
            <person name="King N."/>
            <person name="Lang F.B.F."/>
            <person name="Roger A.J."/>
            <person name="Ruiz-Trillo I."/>
            <person name="Young S.K."/>
            <person name="Zeng Q."/>
            <person name="Gargeya S."/>
            <person name="Alvarado L."/>
            <person name="Berlin A."/>
            <person name="Chapman S.B."/>
            <person name="Chen Z."/>
            <person name="Freedman E."/>
            <person name="Gellesch M."/>
            <person name="Goldberg J."/>
            <person name="Griggs A."/>
            <person name="Gujja S."/>
            <person name="Heilman E."/>
            <person name="Heiman D."/>
            <person name="Howarth C."/>
            <person name="Mehta T."/>
            <person name="Neiman D."/>
            <person name="Pearson M."/>
            <person name="Roberts A."/>
            <person name="Saif S."/>
            <person name="Shea T."/>
            <person name="Shenoy N."/>
            <person name="Sisk P."/>
            <person name="Stolte C."/>
            <person name="Sykes S."/>
            <person name="White J."/>
            <person name="Yandava C."/>
            <person name="Haas B."/>
            <person name="Nusbaum C."/>
            <person name="Birren B."/>
        </authorList>
    </citation>
    <scope>NUCLEOTIDE SEQUENCE</scope>
    <source>
        <strain evidence="11">ATCC 30864</strain>
    </source>
</reference>
<evidence type="ECO:0000259" key="8">
    <source>
        <dbReference type="PROSITE" id="PS50004"/>
    </source>
</evidence>